<dbReference type="AlphaFoldDB" id="A0A291QHR5"/>
<name>A0A291QHR5_9ACTN</name>
<reference evidence="2 3" key="1">
    <citation type="submission" date="2017-08" db="EMBL/GenBank/DDBJ databases">
        <title>Complete Genome Sequence of Streptomyces formicae KY5, the formicamycin producer.</title>
        <authorList>
            <person name="Holmes N.A."/>
            <person name="Devine R."/>
            <person name="Qin Z."/>
            <person name="Seipke R.F."/>
            <person name="Wilkinson B."/>
            <person name="Hutchings M.I."/>
        </authorList>
    </citation>
    <scope>NUCLEOTIDE SEQUENCE [LARGE SCALE GENOMIC DNA]</scope>
    <source>
        <strain evidence="2 3">KY5</strain>
    </source>
</reference>
<organism evidence="2 3">
    <name type="scientific">Streptomyces formicae</name>
    <dbReference type="NCBI Taxonomy" id="1616117"/>
    <lineage>
        <taxon>Bacteria</taxon>
        <taxon>Bacillati</taxon>
        <taxon>Actinomycetota</taxon>
        <taxon>Actinomycetes</taxon>
        <taxon>Kitasatosporales</taxon>
        <taxon>Streptomycetaceae</taxon>
        <taxon>Streptomyces</taxon>
    </lineage>
</organism>
<keyword evidence="2" id="KW-0238">DNA-binding</keyword>
<dbReference type="InterPro" id="IPR043917">
    <property type="entry name" value="DUF5753"/>
</dbReference>
<evidence type="ECO:0000313" key="2">
    <source>
        <dbReference type="EMBL" id="ATL31056.1"/>
    </source>
</evidence>
<dbReference type="EMBL" id="CP022685">
    <property type="protein sequence ID" value="ATL31056.1"/>
    <property type="molecule type" value="Genomic_DNA"/>
</dbReference>
<dbReference type="Pfam" id="PF19054">
    <property type="entry name" value="DUF5753"/>
    <property type="match status" value="1"/>
</dbReference>
<feature type="domain" description="DUF5753" evidence="1">
    <location>
        <begin position="2"/>
        <end position="60"/>
    </location>
</feature>
<sequence length="61" mass="7256">MCAYANQVIHGLLQTEEYARALHRMRRPSLDEEIIEQYVTARLSRQDVFERWPAPILSFVH</sequence>
<dbReference type="Proteomes" id="UP000221011">
    <property type="component" value="Chromosome"/>
</dbReference>
<protein>
    <submittedName>
        <fullName evidence="2">Putative DNA-binding protein</fullName>
    </submittedName>
</protein>
<dbReference type="GO" id="GO:0003677">
    <property type="term" value="F:DNA binding"/>
    <property type="evidence" value="ECO:0007669"/>
    <property type="project" value="UniProtKB-KW"/>
</dbReference>
<dbReference type="KEGG" id="sfk:KY5_6038c"/>
<evidence type="ECO:0000259" key="1">
    <source>
        <dbReference type="Pfam" id="PF19054"/>
    </source>
</evidence>
<evidence type="ECO:0000313" key="3">
    <source>
        <dbReference type="Proteomes" id="UP000221011"/>
    </source>
</evidence>
<gene>
    <name evidence="2" type="ORF">KY5_6038c</name>
</gene>
<accession>A0A291QHR5</accession>
<keyword evidence="3" id="KW-1185">Reference proteome</keyword>
<proteinExistence type="predicted"/>